<gene>
    <name evidence="1" type="ORF">LAQU0_S03e04478g</name>
</gene>
<evidence type="ECO:0000313" key="1">
    <source>
        <dbReference type="EMBL" id="CUS21521.1"/>
    </source>
</evidence>
<dbReference type="AlphaFoldDB" id="A0A0P1KNR4"/>
<accession>A0A0P1KNR4</accession>
<reference evidence="2" key="1">
    <citation type="submission" date="2015-10" db="EMBL/GenBank/DDBJ databases">
        <authorList>
            <person name="Devillers H."/>
        </authorList>
    </citation>
    <scope>NUCLEOTIDE SEQUENCE [LARGE SCALE GENOMIC DNA]</scope>
</reference>
<organism evidence="1 2">
    <name type="scientific">Lachancea quebecensis</name>
    <dbReference type="NCBI Taxonomy" id="1654605"/>
    <lineage>
        <taxon>Eukaryota</taxon>
        <taxon>Fungi</taxon>
        <taxon>Dikarya</taxon>
        <taxon>Ascomycota</taxon>
        <taxon>Saccharomycotina</taxon>
        <taxon>Saccharomycetes</taxon>
        <taxon>Saccharomycetales</taxon>
        <taxon>Saccharomycetaceae</taxon>
        <taxon>Lachancea</taxon>
    </lineage>
</organism>
<dbReference type="OrthoDB" id="4028543at2759"/>
<dbReference type="Proteomes" id="UP000236544">
    <property type="component" value="Unassembled WGS sequence"/>
</dbReference>
<dbReference type="EMBL" id="LN890565">
    <property type="protein sequence ID" value="CUS21521.1"/>
    <property type="molecule type" value="Genomic_DNA"/>
</dbReference>
<name>A0A0P1KNR4_9SACH</name>
<sequence length="105" mass="12268">MIRDSLPRKRVPRFFKKTPTIQFLRRVESRPQRLRQFVRVSVLGPMVVRYGALHGTPDLRPIKCRYRGINHGDLIQPGTWCVCHTLTLRPSPLHNDISKVMEKVP</sequence>
<keyword evidence="2" id="KW-1185">Reference proteome</keyword>
<protein>
    <submittedName>
        <fullName evidence="1">LAQU0S03e04478g1_1</fullName>
    </submittedName>
</protein>
<proteinExistence type="predicted"/>
<evidence type="ECO:0000313" key="2">
    <source>
        <dbReference type="Proteomes" id="UP000236544"/>
    </source>
</evidence>